<dbReference type="InterPro" id="IPR028082">
    <property type="entry name" value="Peripla_BP_I"/>
</dbReference>
<evidence type="ECO:0000256" key="1">
    <source>
        <dbReference type="ARBA" id="ARBA00004196"/>
    </source>
</evidence>
<name>A0A174AGV9_9FIRM</name>
<protein>
    <submittedName>
        <fullName evidence="7">D-ribose-binding periplasmic protein</fullName>
    </submittedName>
</protein>
<dbReference type="PANTHER" id="PTHR46847">
    <property type="entry name" value="D-ALLOSE-BINDING PERIPLASMIC PROTEIN-RELATED"/>
    <property type="match status" value="1"/>
</dbReference>
<dbReference type="PANTHER" id="PTHR46847:SF1">
    <property type="entry name" value="D-ALLOSE-BINDING PERIPLASMIC PROTEIN-RELATED"/>
    <property type="match status" value="1"/>
</dbReference>
<dbReference type="Pfam" id="PF13407">
    <property type="entry name" value="Peripla_BP_4"/>
    <property type="match status" value="1"/>
</dbReference>
<evidence type="ECO:0000256" key="3">
    <source>
        <dbReference type="ARBA" id="ARBA00022729"/>
    </source>
</evidence>
<sequence>MRKKRLLAFVLSCVIVCSALLAGCSGGSKDEKQPEPKAEQTEETKEESGEPAKVLDSGDVKVGISINALDAINNRQVFEMMQNKAEAAGYEYVATNANGTATQQSTDIENLVQQGCNVIVVLNGDTEGLTNAVKEASEKGVYVISVESGYIPGISAYFAKNDFALASAMYMMLAGEMGYEGEIIATGHNDHPAIRARVNVQEAMLKEYANIKLVNRVTTGYPGTTELAYNGVESALQQNPDVKTIWCTFDLEALGAAQACEALGKKDIKIVGADGEIDVLRMIKDGKYIIATSVADLEATTDDVIQTVADLSSGAEVKMFHEMPFIMITEENVDEWIERTESYLKESE</sequence>
<dbReference type="SUPFAM" id="SSF53822">
    <property type="entry name" value="Periplasmic binding protein-like I"/>
    <property type="match status" value="1"/>
</dbReference>
<evidence type="ECO:0000256" key="2">
    <source>
        <dbReference type="ARBA" id="ARBA00007639"/>
    </source>
</evidence>
<dbReference type="AlphaFoldDB" id="A0A174AGV9"/>
<dbReference type="EMBL" id="CYZU01000004">
    <property type="protein sequence ID" value="CUN86910.1"/>
    <property type="molecule type" value="Genomic_DNA"/>
</dbReference>
<dbReference type="RefSeq" id="WP_050639254.1">
    <property type="nucleotide sequence ID" value="NZ_CABKUE010000006.1"/>
</dbReference>
<feature type="compositionally biased region" description="Basic and acidic residues" evidence="4">
    <location>
        <begin position="28"/>
        <end position="50"/>
    </location>
</feature>
<dbReference type="Gene3D" id="3.40.50.2300">
    <property type="match status" value="2"/>
</dbReference>
<evidence type="ECO:0000256" key="4">
    <source>
        <dbReference type="SAM" id="MobiDB-lite"/>
    </source>
</evidence>
<dbReference type="Proteomes" id="UP000095544">
    <property type="component" value="Unassembled WGS sequence"/>
</dbReference>
<dbReference type="GO" id="GO:0030313">
    <property type="term" value="C:cell envelope"/>
    <property type="evidence" value="ECO:0007669"/>
    <property type="project" value="UniProtKB-SubCell"/>
</dbReference>
<dbReference type="InterPro" id="IPR025997">
    <property type="entry name" value="SBP_2_dom"/>
</dbReference>
<dbReference type="STRING" id="39482.ERS852491_00706"/>
<organism evidence="7 8">
    <name type="scientific">Faecalicatena contorta</name>
    <dbReference type="NCBI Taxonomy" id="39482"/>
    <lineage>
        <taxon>Bacteria</taxon>
        <taxon>Bacillati</taxon>
        <taxon>Bacillota</taxon>
        <taxon>Clostridia</taxon>
        <taxon>Lachnospirales</taxon>
        <taxon>Lachnospiraceae</taxon>
        <taxon>Faecalicatena</taxon>
    </lineage>
</organism>
<keyword evidence="3 5" id="KW-0732">Signal</keyword>
<comment type="subcellular location">
    <subcellularLocation>
        <location evidence="1">Cell envelope</location>
    </subcellularLocation>
</comment>
<dbReference type="GO" id="GO:0030246">
    <property type="term" value="F:carbohydrate binding"/>
    <property type="evidence" value="ECO:0007669"/>
    <property type="project" value="UniProtKB-ARBA"/>
</dbReference>
<evidence type="ECO:0000256" key="5">
    <source>
        <dbReference type="SAM" id="SignalP"/>
    </source>
</evidence>
<dbReference type="CDD" id="cd01536">
    <property type="entry name" value="PBP1_ABC_sugar_binding-like"/>
    <property type="match status" value="1"/>
</dbReference>
<evidence type="ECO:0000313" key="7">
    <source>
        <dbReference type="EMBL" id="CUN86910.1"/>
    </source>
</evidence>
<reference evidence="7 8" key="1">
    <citation type="submission" date="2015-09" db="EMBL/GenBank/DDBJ databases">
        <authorList>
            <consortium name="Pathogen Informatics"/>
        </authorList>
    </citation>
    <scope>NUCLEOTIDE SEQUENCE [LARGE SCALE GENOMIC DNA]</scope>
    <source>
        <strain evidence="7 8">2789STDY5834876</strain>
    </source>
</reference>
<evidence type="ECO:0000259" key="6">
    <source>
        <dbReference type="Pfam" id="PF13407"/>
    </source>
</evidence>
<dbReference type="OrthoDB" id="9814427at2"/>
<feature type="signal peptide" evidence="5">
    <location>
        <begin position="1"/>
        <end position="22"/>
    </location>
</feature>
<feature type="region of interest" description="Disordered" evidence="4">
    <location>
        <begin position="26"/>
        <end position="53"/>
    </location>
</feature>
<gene>
    <name evidence="7" type="primary">rbsB_2</name>
    <name evidence="7" type="ORF">ERS852491_00706</name>
</gene>
<evidence type="ECO:0000313" key="8">
    <source>
        <dbReference type="Proteomes" id="UP000095544"/>
    </source>
</evidence>
<proteinExistence type="inferred from homology"/>
<comment type="similarity">
    <text evidence="2">Belongs to the bacterial solute-binding protein 2 family.</text>
</comment>
<feature type="domain" description="Periplasmic binding protein" evidence="6">
    <location>
        <begin position="75"/>
        <end position="314"/>
    </location>
</feature>
<feature type="chain" id="PRO_5039298903" evidence="5">
    <location>
        <begin position="23"/>
        <end position="348"/>
    </location>
</feature>
<dbReference type="PROSITE" id="PS51257">
    <property type="entry name" value="PROKAR_LIPOPROTEIN"/>
    <property type="match status" value="1"/>
</dbReference>
<accession>A0A174AGV9</accession>